<sequence length="440" mass="52332">MTQISELIVLKNGKIINYLAYRPRYKLLAEINDQHDFIRDSVLLASYLKNFHQRLKLYHGNINPKRIYIQPYGLGNLRIYSSAVISLSHGGEYEDVYQLNYYNKTYASKELLAKMKDRNTIQKFSKRFLMREDYHQFKVTVKRVSKKIRYNPERNKILHQFLTSLDDSEIETIEQFFDKVIVNIAFQISLFKNLRMHNNFNFSKGLVASIPMMINHNISKSSWFFRNSRMWDAQNSHYQVELSENLLLNLMILQDLSFEMAYNQQSDVVYETAIKSICALYDQRFATPEECRAQLLWLDTLRTFHQKFFSKLVDTTVKNDSSIEASNLIQTGQILFIQKFQELAAMEGQEQLRYMIQAMIYTLWRTIERINVLYSDKKDPLLIKYFDIVEYTLILCTLDVEFQHRMKLHFVKIIVECLKIRILPIECLNYTPYAKFISPQ</sequence>
<keyword evidence="2" id="KW-1185">Reference proteome</keyword>
<dbReference type="Proteomes" id="UP000785679">
    <property type="component" value="Unassembled WGS sequence"/>
</dbReference>
<protein>
    <submittedName>
        <fullName evidence="1">Uncharacterized protein</fullName>
    </submittedName>
</protein>
<evidence type="ECO:0000313" key="1">
    <source>
        <dbReference type="EMBL" id="TNV83321.1"/>
    </source>
</evidence>
<accession>A0A8J8P0A5</accession>
<dbReference type="EMBL" id="RRYP01003943">
    <property type="protein sequence ID" value="TNV83321.1"/>
    <property type="molecule type" value="Genomic_DNA"/>
</dbReference>
<evidence type="ECO:0000313" key="2">
    <source>
        <dbReference type="Proteomes" id="UP000785679"/>
    </source>
</evidence>
<gene>
    <name evidence="1" type="ORF">FGO68_gene13481</name>
</gene>
<comment type="caution">
    <text evidence="1">The sequence shown here is derived from an EMBL/GenBank/DDBJ whole genome shotgun (WGS) entry which is preliminary data.</text>
</comment>
<proteinExistence type="predicted"/>
<dbReference type="AlphaFoldDB" id="A0A8J8P0A5"/>
<name>A0A8J8P0A5_HALGN</name>
<reference evidence="1" key="1">
    <citation type="submission" date="2019-06" db="EMBL/GenBank/DDBJ databases">
        <authorList>
            <person name="Zheng W."/>
        </authorList>
    </citation>
    <scope>NUCLEOTIDE SEQUENCE</scope>
    <source>
        <strain evidence="1">QDHG01</strain>
    </source>
</reference>
<organism evidence="1 2">
    <name type="scientific">Halteria grandinella</name>
    <dbReference type="NCBI Taxonomy" id="5974"/>
    <lineage>
        <taxon>Eukaryota</taxon>
        <taxon>Sar</taxon>
        <taxon>Alveolata</taxon>
        <taxon>Ciliophora</taxon>
        <taxon>Intramacronucleata</taxon>
        <taxon>Spirotrichea</taxon>
        <taxon>Stichotrichia</taxon>
        <taxon>Sporadotrichida</taxon>
        <taxon>Halteriidae</taxon>
        <taxon>Halteria</taxon>
    </lineage>
</organism>